<accession>A0ABD6D117</accession>
<sequence length="154" mass="16902">MFEPLETMLLTVGPNDKNRLDELSETVVQVAKPADATVVITHVFTPDQFQEIAEDLGMTDLAETEVDKVLERHESVRHFEEVFDEHGVDYEVKGVVGDISDGIIDIAERTQSDRVIVSGRTRSAVGKAVFGSTAQDVLLNAPCPVTYVKAAETE</sequence>
<name>A0ABD6D117_9EURY</name>
<gene>
    <name evidence="3" type="ORF">ACFSBJ_14325</name>
</gene>
<evidence type="ECO:0000259" key="2">
    <source>
        <dbReference type="Pfam" id="PF00582"/>
    </source>
</evidence>
<comment type="caution">
    <text evidence="3">The sequence shown here is derived from an EMBL/GenBank/DDBJ whole genome shotgun (WGS) entry which is preliminary data.</text>
</comment>
<dbReference type="PANTHER" id="PTHR46268">
    <property type="entry name" value="STRESS RESPONSE PROTEIN NHAX"/>
    <property type="match status" value="1"/>
</dbReference>
<proteinExistence type="inferred from homology"/>
<protein>
    <submittedName>
        <fullName evidence="3">Universal stress protein</fullName>
    </submittedName>
</protein>
<dbReference type="EMBL" id="JBHUDL010000010">
    <property type="protein sequence ID" value="MFD1634905.1"/>
    <property type="molecule type" value="Genomic_DNA"/>
</dbReference>
<dbReference type="RefSeq" id="WP_256405138.1">
    <property type="nucleotide sequence ID" value="NZ_CP187151.1"/>
</dbReference>
<dbReference type="Gene3D" id="3.40.50.620">
    <property type="entry name" value="HUPs"/>
    <property type="match status" value="1"/>
</dbReference>
<organism evidence="3 4">
    <name type="scientific">Haloplanus ruber</name>
    <dbReference type="NCBI Taxonomy" id="869892"/>
    <lineage>
        <taxon>Archaea</taxon>
        <taxon>Methanobacteriati</taxon>
        <taxon>Methanobacteriota</taxon>
        <taxon>Stenosarchaea group</taxon>
        <taxon>Halobacteria</taxon>
        <taxon>Halobacteriales</taxon>
        <taxon>Haloferacaceae</taxon>
        <taxon>Haloplanus</taxon>
    </lineage>
</organism>
<dbReference type="AlphaFoldDB" id="A0ABD6D117"/>
<dbReference type="InterPro" id="IPR006016">
    <property type="entry name" value="UspA"/>
</dbReference>
<feature type="domain" description="UspA" evidence="2">
    <location>
        <begin position="25"/>
        <end position="149"/>
    </location>
</feature>
<keyword evidence="4" id="KW-1185">Reference proteome</keyword>
<dbReference type="PANTHER" id="PTHR46268:SF6">
    <property type="entry name" value="UNIVERSAL STRESS PROTEIN UP12"/>
    <property type="match status" value="1"/>
</dbReference>
<dbReference type="SUPFAM" id="SSF52402">
    <property type="entry name" value="Adenine nucleotide alpha hydrolases-like"/>
    <property type="match status" value="1"/>
</dbReference>
<dbReference type="Proteomes" id="UP001597075">
    <property type="component" value="Unassembled WGS sequence"/>
</dbReference>
<evidence type="ECO:0000256" key="1">
    <source>
        <dbReference type="ARBA" id="ARBA00008791"/>
    </source>
</evidence>
<reference evidence="3 4" key="1">
    <citation type="journal article" date="2019" name="Int. J. Syst. Evol. Microbiol.">
        <title>The Global Catalogue of Microorganisms (GCM) 10K type strain sequencing project: providing services to taxonomists for standard genome sequencing and annotation.</title>
        <authorList>
            <consortium name="The Broad Institute Genomics Platform"/>
            <consortium name="The Broad Institute Genome Sequencing Center for Infectious Disease"/>
            <person name="Wu L."/>
            <person name="Ma J."/>
        </authorList>
    </citation>
    <scope>NUCLEOTIDE SEQUENCE [LARGE SCALE GENOMIC DNA]</scope>
    <source>
        <strain evidence="3 4">CGMCC 1.10594</strain>
    </source>
</reference>
<dbReference type="Pfam" id="PF00582">
    <property type="entry name" value="Usp"/>
    <property type="match status" value="1"/>
</dbReference>
<dbReference type="InterPro" id="IPR014729">
    <property type="entry name" value="Rossmann-like_a/b/a_fold"/>
</dbReference>
<evidence type="ECO:0000313" key="4">
    <source>
        <dbReference type="Proteomes" id="UP001597075"/>
    </source>
</evidence>
<dbReference type="CDD" id="cd00293">
    <property type="entry name" value="USP-like"/>
    <property type="match status" value="1"/>
</dbReference>
<comment type="similarity">
    <text evidence="1">Belongs to the universal stress protein A family.</text>
</comment>
<evidence type="ECO:0000313" key="3">
    <source>
        <dbReference type="EMBL" id="MFD1634905.1"/>
    </source>
</evidence>